<dbReference type="RefSeq" id="WP_310471808.1">
    <property type="nucleotide sequence ID" value="NZ_CP136522.1"/>
</dbReference>
<dbReference type="Pfam" id="PF11804">
    <property type="entry name" value="DUF3325"/>
    <property type="match status" value="1"/>
</dbReference>
<evidence type="ECO:0000313" key="3">
    <source>
        <dbReference type="Proteomes" id="UP001529491"/>
    </source>
</evidence>
<gene>
    <name evidence="2" type="ORF">RGE70_12655</name>
</gene>
<keyword evidence="1" id="KW-0812">Transmembrane</keyword>
<reference evidence="2 3" key="1">
    <citation type="submission" date="2023-10" db="EMBL/GenBank/DDBJ databases">
        <title>Complete genome sequence of Shewanella sp. DAU334.</title>
        <authorList>
            <person name="Lee Y.-S."/>
            <person name="Jeong H.-R."/>
            <person name="Hwang E.-J."/>
            <person name="Choi Y.-L."/>
            <person name="Kim G.-D."/>
        </authorList>
    </citation>
    <scope>NUCLEOTIDE SEQUENCE [LARGE SCALE GENOMIC DNA]</scope>
    <source>
        <strain evidence="2 3">DAU334</strain>
    </source>
</reference>
<feature type="transmembrane region" description="Helical" evidence="1">
    <location>
        <begin position="39"/>
        <end position="57"/>
    </location>
</feature>
<evidence type="ECO:0000313" key="2">
    <source>
        <dbReference type="EMBL" id="WOT04179.1"/>
    </source>
</evidence>
<keyword evidence="3" id="KW-1185">Reference proteome</keyword>
<dbReference type="Proteomes" id="UP001529491">
    <property type="component" value="Chromosome"/>
</dbReference>
<dbReference type="InterPro" id="IPR021762">
    <property type="entry name" value="DUF3325"/>
</dbReference>
<evidence type="ECO:0000256" key="1">
    <source>
        <dbReference type="SAM" id="Phobius"/>
    </source>
</evidence>
<keyword evidence="1" id="KW-1133">Transmembrane helix</keyword>
<dbReference type="EMBL" id="CP136522">
    <property type="protein sequence ID" value="WOT04179.1"/>
    <property type="molecule type" value="Genomic_DNA"/>
</dbReference>
<proteinExistence type="predicted"/>
<feature type="transmembrane region" description="Helical" evidence="1">
    <location>
        <begin position="64"/>
        <end position="83"/>
    </location>
</feature>
<feature type="transmembrane region" description="Helical" evidence="1">
    <location>
        <begin position="89"/>
        <end position="107"/>
    </location>
</feature>
<name>A0ABZ0JWN6_9GAMM</name>
<accession>A0ABZ0JWN6</accession>
<protein>
    <submittedName>
        <fullName evidence="2">DUF3325 domain-containing protein</fullName>
    </submittedName>
</protein>
<sequence>MTLSLLGLSYIAFCLLVLAMFSHHREIFGQAPTAKQTRYFSVAGWLGLLLTYCGCVVDSGFGYGTVVFLGLLSASGLLVVLTLSYRAKFVPFAMGLSAILSATLLVIS</sequence>
<keyword evidence="1" id="KW-0472">Membrane</keyword>
<organism evidence="2 3">
    <name type="scientific">Shewanella youngdeokensis</name>
    <dbReference type="NCBI Taxonomy" id="2999068"/>
    <lineage>
        <taxon>Bacteria</taxon>
        <taxon>Pseudomonadati</taxon>
        <taxon>Pseudomonadota</taxon>
        <taxon>Gammaproteobacteria</taxon>
        <taxon>Alteromonadales</taxon>
        <taxon>Shewanellaceae</taxon>
        <taxon>Shewanella</taxon>
    </lineage>
</organism>